<evidence type="ECO:0000313" key="2">
    <source>
        <dbReference type="Proteomes" id="UP000177152"/>
    </source>
</evidence>
<reference evidence="1 2" key="1">
    <citation type="journal article" date="2016" name="Nat. Commun.">
        <title>Thousands of microbial genomes shed light on interconnected biogeochemical processes in an aquifer system.</title>
        <authorList>
            <person name="Anantharaman K."/>
            <person name="Brown C.T."/>
            <person name="Hug L.A."/>
            <person name="Sharon I."/>
            <person name="Castelle C.J."/>
            <person name="Probst A.J."/>
            <person name="Thomas B.C."/>
            <person name="Singh A."/>
            <person name="Wilkins M.J."/>
            <person name="Karaoz U."/>
            <person name="Brodie E.L."/>
            <person name="Williams K.H."/>
            <person name="Hubbard S.S."/>
            <person name="Banfield J.F."/>
        </authorList>
    </citation>
    <scope>NUCLEOTIDE SEQUENCE [LARGE SCALE GENOMIC DNA]</scope>
</reference>
<dbReference type="EMBL" id="MHQC01000044">
    <property type="protein sequence ID" value="OGZ94078.1"/>
    <property type="molecule type" value="Genomic_DNA"/>
</dbReference>
<proteinExistence type="predicted"/>
<comment type="caution">
    <text evidence="1">The sequence shown here is derived from an EMBL/GenBank/DDBJ whole genome shotgun (WGS) entry which is preliminary data.</text>
</comment>
<sequence>MKRARKLYYSARNQLCSLFVAGHVFIMRPWFRARFYIGWEEYHRNGNYKGRLFAMGQEYAASAFIRYREWEYYSWCMLKRQPEVLWRYRLLPWSFEKPSLMETLRRSGAFKSVLT</sequence>
<organism evidence="1 2">
    <name type="scientific">Candidatus Sungbacteria bacterium RIFCSPHIGHO2_01_FULL_47_32</name>
    <dbReference type="NCBI Taxonomy" id="1802264"/>
    <lineage>
        <taxon>Bacteria</taxon>
        <taxon>Candidatus Sungiibacteriota</taxon>
    </lineage>
</organism>
<evidence type="ECO:0000313" key="1">
    <source>
        <dbReference type="EMBL" id="OGZ94078.1"/>
    </source>
</evidence>
<name>A0A1G2K6M4_9BACT</name>
<gene>
    <name evidence="1" type="ORF">A2633_03900</name>
</gene>
<dbReference type="AlphaFoldDB" id="A0A1G2K6M4"/>
<protein>
    <submittedName>
        <fullName evidence="1">Uncharacterized protein</fullName>
    </submittedName>
</protein>
<accession>A0A1G2K6M4</accession>
<dbReference type="Proteomes" id="UP000177152">
    <property type="component" value="Unassembled WGS sequence"/>
</dbReference>